<gene>
    <name evidence="1" type="ORF">NQ317_000417</name>
</gene>
<proteinExistence type="predicted"/>
<reference evidence="1" key="1">
    <citation type="journal article" date="2023" name="Insect Mol. Biol.">
        <title>Genome sequencing provides insights into the evolution of gene families encoding plant cell wall-degrading enzymes in longhorned beetles.</title>
        <authorList>
            <person name="Shin N.R."/>
            <person name="Okamura Y."/>
            <person name="Kirsch R."/>
            <person name="Pauchet Y."/>
        </authorList>
    </citation>
    <scope>NUCLEOTIDE SEQUENCE</scope>
    <source>
        <strain evidence="1">MMC_N1</strain>
    </source>
</reference>
<evidence type="ECO:0000313" key="2">
    <source>
        <dbReference type="Proteomes" id="UP001162164"/>
    </source>
</evidence>
<keyword evidence="2" id="KW-1185">Reference proteome</keyword>
<dbReference type="EMBL" id="JAPWTJ010000122">
    <property type="protein sequence ID" value="KAJ8982459.1"/>
    <property type="molecule type" value="Genomic_DNA"/>
</dbReference>
<accession>A0ABQ9JWL9</accession>
<protein>
    <submittedName>
        <fullName evidence="1">Uncharacterized protein</fullName>
    </submittedName>
</protein>
<organism evidence="1 2">
    <name type="scientific">Molorchus minor</name>
    <dbReference type="NCBI Taxonomy" id="1323400"/>
    <lineage>
        <taxon>Eukaryota</taxon>
        <taxon>Metazoa</taxon>
        <taxon>Ecdysozoa</taxon>
        <taxon>Arthropoda</taxon>
        <taxon>Hexapoda</taxon>
        <taxon>Insecta</taxon>
        <taxon>Pterygota</taxon>
        <taxon>Neoptera</taxon>
        <taxon>Endopterygota</taxon>
        <taxon>Coleoptera</taxon>
        <taxon>Polyphaga</taxon>
        <taxon>Cucujiformia</taxon>
        <taxon>Chrysomeloidea</taxon>
        <taxon>Cerambycidae</taxon>
        <taxon>Lamiinae</taxon>
        <taxon>Monochamini</taxon>
        <taxon>Molorchus</taxon>
    </lineage>
</organism>
<name>A0ABQ9JWL9_9CUCU</name>
<comment type="caution">
    <text evidence="1">The sequence shown here is derived from an EMBL/GenBank/DDBJ whole genome shotgun (WGS) entry which is preliminary data.</text>
</comment>
<sequence length="141" mass="16376">MGIRKKYLLKTADFNLNHFKTQLKVFANLEDIKYLVNLDEIKIRVSESFGLSLSTINLTDPFFFKSVTPNMFLDLSLGRYSLKAGNRKNQNANDDLKIILSDEVKEELENSLMYQRPDLSRMNSCTSYINNKLRGIDPRLF</sequence>
<dbReference type="Proteomes" id="UP001162164">
    <property type="component" value="Unassembled WGS sequence"/>
</dbReference>
<evidence type="ECO:0000313" key="1">
    <source>
        <dbReference type="EMBL" id="KAJ8982459.1"/>
    </source>
</evidence>